<dbReference type="EMBL" id="BAABGZ010000079">
    <property type="protein sequence ID" value="GAA4367972.1"/>
    <property type="molecule type" value="Genomic_DNA"/>
</dbReference>
<keyword evidence="3" id="KW-1185">Reference proteome</keyword>
<gene>
    <name evidence="2" type="ORF">GCM10023185_40250</name>
</gene>
<proteinExistence type="predicted"/>
<reference evidence="3" key="1">
    <citation type="journal article" date="2019" name="Int. J. Syst. Evol. Microbiol.">
        <title>The Global Catalogue of Microorganisms (GCM) 10K type strain sequencing project: providing services to taxonomists for standard genome sequencing and annotation.</title>
        <authorList>
            <consortium name="The Broad Institute Genomics Platform"/>
            <consortium name="The Broad Institute Genome Sequencing Center for Infectious Disease"/>
            <person name="Wu L."/>
            <person name="Ma J."/>
        </authorList>
    </citation>
    <scope>NUCLEOTIDE SEQUENCE [LARGE SCALE GENOMIC DNA]</scope>
    <source>
        <strain evidence="3">JCM 17923</strain>
    </source>
</reference>
<comment type="caution">
    <text evidence="2">The sequence shown here is derived from an EMBL/GenBank/DDBJ whole genome shotgun (WGS) entry which is preliminary data.</text>
</comment>
<dbReference type="RefSeq" id="WP_345237937.1">
    <property type="nucleotide sequence ID" value="NZ_BAABGZ010000079.1"/>
</dbReference>
<organism evidence="2 3">
    <name type="scientific">Hymenobacter saemangeumensis</name>
    <dbReference type="NCBI Taxonomy" id="1084522"/>
    <lineage>
        <taxon>Bacteria</taxon>
        <taxon>Pseudomonadati</taxon>
        <taxon>Bacteroidota</taxon>
        <taxon>Cytophagia</taxon>
        <taxon>Cytophagales</taxon>
        <taxon>Hymenobacteraceae</taxon>
        <taxon>Hymenobacter</taxon>
    </lineage>
</organism>
<protein>
    <recommendedName>
        <fullName evidence="4">DUF3857 domain-containing protein</fullName>
    </recommendedName>
</protein>
<feature type="signal peptide" evidence="1">
    <location>
        <begin position="1"/>
        <end position="27"/>
    </location>
</feature>
<keyword evidence="1" id="KW-0732">Signal</keyword>
<evidence type="ECO:0000313" key="2">
    <source>
        <dbReference type="EMBL" id="GAA4367972.1"/>
    </source>
</evidence>
<sequence length="273" mass="30736">MKPSLLSRFIPGALLGSALLLSQPLYAQKIIDTKTLFTFHKSPKAELASRYKTYKVEYDFGKRPLTPEQAPLLKGLERTEGSADLLLKVKVRSFYIAKRNLLQAGSKEAPTFHYTITYRANCGYELIDLKNNTLLASHRSYGDYEDTPDFKSVGALNDYVDNTYLPKKGDYLLRGVLRRIDYDLNPHDFPIEVVVNTVEGGIPAYGEISKNVAVLSAMLTQPRPDKQQLAPVIATWEKYLLSANWNDKKSEINKPVANALIENLCVAYLLTED</sequence>
<dbReference type="Proteomes" id="UP001501153">
    <property type="component" value="Unassembled WGS sequence"/>
</dbReference>
<evidence type="ECO:0008006" key="4">
    <source>
        <dbReference type="Google" id="ProtNLM"/>
    </source>
</evidence>
<evidence type="ECO:0000256" key="1">
    <source>
        <dbReference type="SAM" id="SignalP"/>
    </source>
</evidence>
<accession>A0ABP8IRK0</accession>
<feature type="chain" id="PRO_5046926456" description="DUF3857 domain-containing protein" evidence="1">
    <location>
        <begin position="28"/>
        <end position="273"/>
    </location>
</feature>
<name>A0ABP8IRK0_9BACT</name>
<evidence type="ECO:0000313" key="3">
    <source>
        <dbReference type="Proteomes" id="UP001501153"/>
    </source>
</evidence>